<protein>
    <submittedName>
        <fullName evidence="2">GCN5-related N-acetyltransferase</fullName>
    </submittedName>
</protein>
<dbReference type="InterPro" id="IPR016181">
    <property type="entry name" value="Acyl_CoA_acyltransferase"/>
</dbReference>
<dbReference type="PANTHER" id="PTHR43441">
    <property type="entry name" value="RIBOSOMAL-PROTEIN-SERINE ACETYLTRANSFERASE"/>
    <property type="match status" value="1"/>
</dbReference>
<dbReference type="PROSITE" id="PS51186">
    <property type="entry name" value="GNAT"/>
    <property type="match status" value="1"/>
</dbReference>
<name>F8FQV8_PAEMK</name>
<gene>
    <name evidence="2" type="ordered locus">KNP414_00698</name>
</gene>
<dbReference type="PATRIC" id="fig|1036673.3.peg.610"/>
<dbReference type="KEGG" id="pms:KNP414_00698"/>
<dbReference type="HOGENOM" id="CLU_013985_3_0_9"/>
<accession>F8FQV8</accession>
<dbReference type="GO" id="GO:0008999">
    <property type="term" value="F:protein-N-terminal-alanine acetyltransferase activity"/>
    <property type="evidence" value="ECO:0007669"/>
    <property type="project" value="TreeGrafter"/>
</dbReference>
<feature type="domain" description="N-acetyltransferase" evidence="1">
    <location>
        <begin position="10"/>
        <end position="177"/>
    </location>
</feature>
<dbReference type="PANTHER" id="PTHR43441:SF12">
    <property type="entry name" value="RIBOSOMAL N-ACETYLTRANSFERASE YDAF-RELATED"/>
    <property type="match status" value="1"/>
</dbReference>
<organism evidence="2 3">
    <name type="scientific">Paenibacillus mucilaginosus (strain KNP414)</name>
    <dbReference type="NCBI Taxonomy" id="1036673"/>
    <lineage>
        <taxon>Bacteria</taxon>
        <taxon>Bacillati</taxon>
        <taxon>Bacillota</taxon>
        <taxon>Bacilli</taxon>
        <taxon>Bacillales</taxon>
        <taxon>Paenibacillaceae</taxon>
        <taxon>Paenibacillus</taxon>
    </lineage>
</organism>
<dbReference type="EMBL" id="CP002869">
    <property type="protein sequence ID" value="AEI39288.1"/>
    <property type="molecule type" value="Genomic_DNA"/>
</dbReference>
<dbReference type="GO" id="GO:0005737">
    <property type="term" value="C:cytoplasm"/>
    <property type="evidence" value="ECO:0007669"/>
    <property type="project" value="TreeGrafter"/>
</dbReference>
<dbReference type="Proteomes" id="UP000006620">
    <property type="component" value="Chromosome"/>
</dbReference>
<dbReference type="RefSeq" id="WP_013914452.1">
    <property type="nucleotide sequence ID" value="NC_015690.1"/>
</dbReference>
<reference evidence="2 3" key="2">
    <citation type="journal article" date="2013" name="Genome Announc.">
        <title>Genome Sequence of Growth-Improving Paenibacillus mucilaginosus Strain KNP414.</title>
        <authorList>
            <person name="Lu J.J."/>
            <person name="Wang J.F."/>
            <person name="Hu X.F."/>
        </authorList>
    </citation>
    <scope>NUCLEOTIDE SEQUENCE [LARGE SCALE GENOMIC DNA]</scope>
    <source>
        <strain evidence="2 3">KNP414</strain>
    </source>
</reference>
<dbReference type="InterPro" id="IPR051908">
    <property type="entry name" value="Ribosomal_N-acetyltransferase"/>
</dbReference>
<evidence type="ECO:0000313" key="3">
    <source>
        <dbReference type="Proteomes" id="UP000006620"/>
    </source>
</evidence>
<reference evidence="3" key="1">
    <citation type="submission" date="2011-06" db="EMBL/GenBank/DDBJ databases">
        <title>Complete genome sequence of Paenibacillus mucilaginosus KNP414.</title>
        <authorList>
            <person name="Wang J."/>
            <person name="Hu S."/>
            <person name="Hu X."/>
            <person name="Zhang B."/>
            <person name="Dong D."/>
            <person name="Zhang S."/>
            <person name="Zhao K."/>
            <person name="Wu D."/>
        </authorList>
    </citation>
    <scope>NUCLEOTIDE SEQUENCE [LARGE SCALE GENOMIC DNA]</scope>
    <source>
        <strain evidence="3">KNP414</strain>
    </source>
</reference>
<dbReference type="SUPFAM" id="SSF55729">
    <property type="entry name" value="Acyl-CoA N-acyltransferases (Nat)"/>
    <property type="match status" value="1"/>
</dbReference>
<dbReference type="AlphaFoldDB" id="F8FQV8"/>
<dbReference type="InterPro" id="IPR000182">
    <property type="entry name" value="GNAT_dom"/>
</dbReference>
<sequence>MFNYRIDREVELKVLETGDAEELFLLTDANRRCLRQWMPWIDGTQTVEDTRAFIEHARQRWARGEGITAGILADGSLCGVIDHHGLSTLNRSAAIGYWLAESHQGRGIMTRACRGMVDYAFRSLGLYRIEIRAGVDNRRSRAVPERLGFTLEGVARGAQRLYGVYIDLAVYSMLATEWPPCGPAVAEAGGPA</sequence>
<dbReference type="Pfam" id="PF13302">
    <property type="entry name" value="Acetyltransf_3"/>
    <property type="match status" value="1"/>
</dbReference>
<evidence type="ECO:0000259" key="1">
    <source>
        <dbReference type="PROSITE" id="PS51186"/>
    </source>
</evidence>
<dbReference type="GO" id="GO:1990189">
    <property type="term" value="F:protein N-terminal-serine acetyltransferase activity"/>
    <property type="evidence" value="ECO:0007669"/>
    <property type="project" value="TreeGrafter"/>
</dbReference>
<keyword evidence="2" id="KW-0808">Transferase</keyword>
<dbReference type="Gene3D" id="3.40.630.30">
    <property type="match status" value="1"/>
</dbReference>
<proteinExistence type="predicted"/>
<evidence type="ECO:0000313" key="2">
    <source>
        <dbReference type="EMBL" id="AEI39288.1"/>
    </source>
</evidence>